<dbReference type="Gene3D" id="1.20.1720.10">
    <property type="entry name" value="Multidrug resistance protein D"/>
    <property type="match status" value="1"/>
</dbReference>
<feature type="transmembrane region" description="Helical" evidence="6">
    <location>
        <begin position="78"/>
        <end position="96"/>
    </location>
</feature>
<keyword evidence="5 6" id="KW-0472">Membrane</keyword>
<keyword evidence="4 6" id="KW-1133">Transmembrane helix</keyword>
<dbReference type="RefSeq" id="WP_154769643.1">
    <property type="nucleotide sequence ID" value="NZ_WLYK01000006.1"/>
</dbReference>
<dbReference type="AlphaFoldDB" id="A0A7K1FR12"/>
<evidence type="ECO:0000313" key="9">
    <source>
        <dbReference type="Proteomes" id="UP000460221"/>
    </source>
</evidence>
<feature type="transmembrane region" description="Helical" evidence="6">
    <location>
        <begin position="337"/>
        <end position="356"/>
    </location>
</feature>
<feature type="transmembrane region" description="Helical" evidence="6">
    <location>
        <begin position="102"/>
        <end position="124"/>
    </location>
</feature>
<feature type="transmembrane region" description="Helical" evidence="6">
    <location>
        <begin position="145"/>
        <end position="165"/>
    </location>
</feature>
<dbReference type="SUPFAM" id="SSF103473">
    <property type="entry name" value="MFS general substrate transporter"/>
    <property type="match status" value="1"/>
</dbReference>
<dbReference type="GO" id="GO:0005886">
    <property type="term" value="C:plasma membrane"/>
    <property type="evidence" value="ECO:0007669"/>
    <property type="project" value="UniProtKB-SubCell"/>
</dbReference>
<keyword evidence="9" id="KW-1185">Reference proteome</keyword>
<dbReference type="PANTHER" id="PTHR42718">
    <property type="entry name" value="MAJOR FACILITATOR SUPERFAMILY MULTIDRUG TRANSPORTER MFSC"/>
    <property type="match status" value="1"/>
</dbReference>
<feature type="transmembrane region" description="Helical" evidence="6">
    <location>
        <begin position="12"/>
        <end position="35"/>
    </location>
</feature>
<evidence type="ECO:0000313" key="8">
    <source>
        <dbReference type="EMBL" id="MTD15683.1"/>
    </source>
</evidence>
<name>A0A7K1FR12_9ACTN</name>
<evidence type="ECO:0000256" key="5">
    <source>
        <dbReference type="ARBA" id="ARBA00023136"/>
    </source>
</evidence>
<dbReference type="Gene3D" id="1.20.1250.20">
    <property type="entry name" value="MFS general substrate transporter like domains"/>
    <property type="match status" value="1"/>
</dbReference>
<evidence type="ECO:0000256" key="3">
    <source>
        <dbReference type="ARBA" id="ARBA00022692"/>
    </source>
</evidence>
<comment type="subcellular location">
    <subcellularLocation>
        <location evidence="1">Cell membrane</location>
        <topology evidence="1">Multi-pass membrane protein</topology>
    </subcellularLocation>
</comment>
<feature type="transmembrane region" description="Helical" evidence="6">
    <location>
        <begin position="278"/>
        <end position="297"/>
    </location>
</feature>
<evidence type="ECO:0000256" key="4">
    <source>
        <dbReference type="ARBA" id="ARBA00022989"/>
    </source>
</evidence>
<keyword evidence="2" id="KW-0813">Transport</keyword>
<sequence length="460" mass="47665">MSAETKGFGARFAVPLLLGSVLNPINTTMIAVALVPIGRDLGLPTATVIWLVTGLYLASAVAQPVLGNLADLLGPRRIFFLGTALVAVSGVLPELVPGFTGALLARIGIGIGTSAAYPAALTMIRDQALRLGRPAPQTLVSGLSIAALSSTAVGPVLGGVLIAAFDWRATFLVNVPLALTALVLGILWLPSDRTRPARSAEAAARPGWVELLDPVGTLLFAATITGLLLFLHDLRPSGWWLAVLTLVAGAALVRWELSRRRPFLDLRMLGGNGVLVRTFLRMFVTYLAPYTVLYGLSQWLQEEAGYSSGGAGLIQLPNAILAGIGSILIARVIPTRWPLIVAGSLLTAGAALMLLLDPGSGTWLLVLVSGVAGLGQGFASVANQTVLYRSAPDSAIGAAAGLSRTGVYLSAIVSAAVIGLVYGDRATTGGLHVLALFVLVAAAVALLMAVFDRALPRESR</sequence>
<keyword evidence="3 6" id="KW-0812">Transmembrane</keyword>
<feature type="transmembrane region" description="Helical" evidence="6">
    <location>
        <begin position="171"/>
        <end position="190"/>
    </location>
</feature>
<dbReference type="EMBL" id="WLYK01000006">
    <property type="protein sequence ID" value="MTD15683.1"/>
    <property type="molecule type" value="Genomic_DNA"/>
</dbReference>
<feature type="domain" description="Major facilitator superfamily (MFS) profile" evidence="7">
    <location>
        <begin position="12"/>
        <end position="460"/>
    </location>
</feature>
<evidence type="ECO:0000256" key="2">
    <source>
        <dbReference type="ARBA" id="ARBA00022448"/>
    </source>
</evidence>
<feature type="transmembrane region" description="Helical" evidence="6">
    <location>
        <begin position="309"/>
        <end position="330"/>
    </location>
</feature>
<feature type="transmembrane region" description="Helical" evidence="6">
    <location>
        <begin position="402"/>
        <end position="423"/>
    </location>
</feature>
<accession>A0A7K1FR12</accession>
<dbReference type="PROSITE" id="PS50850">
    <property type="entry name" value="MFS"/>
    <property type="match status" value="1"/>
</dbReference>
<dbReference type="Pfam" id="PF07690">
    <property type="entry name" value="MFS_1"/>
    <property type="match status" value="1"/>
</dbReference>
<dbReference type="InterPro" id="IPR020846">
    <property type="entry name" value="MFS_dom"/>
</dbReference>
<reference evidence="8 9" key="1">
    <citation type="submission" date="2019-11" db="EMBL/GenBank/DDBJ databases">
        <authorList>
            <person name="Jiang L.-Q."/>
        </authorList>
    </citation>
    <scope>NUCLEOTIDE SEQUENCE [LARGE SCALE GENOMIC DNA]</scope>
    <source>
        <strain evidence="8 9">YIM 132087</strain>
    </source>
</reference>
<dbReference type="GO" id="GO:0022857">
    <property type="term" value="F:transmembrane transporter activity"/>
    <property type="evidence" value="ECO:0007669"/>
    <property type="project" value="InterPro"/>
</dbReference>
<proteinExistence type="predicted"/>
<protein>
    <submittedName>
        <fullName evidence="8">MFS transporter</fullName>
    </submittedName>
</protein>
<feature type="transmembrane region" description="Helical" evidence="6">
    <location>
        <begin position="429"/>
        <end position="451"/>
    </location>
</feature>
<gene>
    <name evidence="8" type="ORF">GIS00_17250</name>
</gene>
<feature type="transmembrane region" description="Helical" evidence="6">
    <location>
        <begin position="211"/>
        <end position="231"/>
    </location>
</feature>
<dbReference type="InterPro" id="IPR036259">
    <property type="entry name" value="MFS_trans_sf"/>
</dbReference>
<dbReference type="InterPro" id="IPR011701">
    <property type="entry name" value="MFS"/>
</dbReference>
<dbReference type="PANTHER" id="PTHR42718:SF9">
    <property type="entry name" value="MAJOR FACILITATOR SUPERFAMILY MULTIDRUG TRANSPORTER MFSC"/>
    <property type="match status" value="1"/>
</dbReference>
<feature type="transmembrane region" description="Helical" evidence="6">
    <location>
        <begin position="362"/>
        <end position="381"/>
    </location>
</feature>
<feature type="transmembrane region" description="Helical" evidence="6">
    <location>
        <begin position="237"/>
        <end position="257"/>
    </location>
</feature>
<evidence type="ECO:0000256" key="6">
    <source>
        <dbReference type="SAM" id="Phobius"/>
    </source>
</evidence>
<organism evidence="8 9">
    <name type="scientific">Nakamurella alba</name>
    <dbReference type="NCBI Taxonomy" id="2665158"/>
    <lineage>
        <taxon>Bacteria</taxon>
        <taxon>Bacillati</taxon>
        <taxon>Actinomycetota</taxon>
        <taxon>Actinomycetes</taxon>
        <taxon>Nakamurellales</taxon>
        <taxon>Nakamurellaceae</taxon>
        <taxon>Nakamurella</taxon>
    </lineage>
</organism>
<dbReference type="Proteomes" id="UP000460221">
    <property type="component" value="Unassembled WGS sequence"/>
</dbReference>
<comment type="caution">
    <text evidence="8">The sequence shown here is derived from an EMBL/GenBank/DDBJ whole genome shotgun (WGS) entry which is preliminary data.</text>
</comment>
<feature type="transmembrane region" description="Helical" evidence="6">
    <location>
        <begin position="47"/>
        <end position="66"/>
    </location>
</feature>
<evidence type="ECO:0000259" key="7">
    <source>
        <dbReference type="PROSITE" id="PS50850"/>
    </source>
</evidence>
<evidence type="ECO:0000256" key="1">
    <source>
        <dbReference type="ARBA" id="ARBA00004651"/>
    </source>
</evidence>